<comment type="caution">
    <text evidence="2">The sequence shown here is derived from an EMBL/GenBank/DDBJ whole genome shotgun (WGS) entry which is preliminary data.</text>
</comment>
<feature type="compositionally biased region" description="Low complexity" evidence="1">
    <location>
        <begin position="38"/>
        <end position="52"/>
    </location>
</feature>
<feature type="compositionally biased region" description="Basic and acidic residues" evidence="1">
    <location>
        <begin position="10"/>
        <end position="37"/>
    </location>
</feature>
<name>A0ABV7R0E7_9RHOB</name>
<evidence type="ECO:0000256" key="1">
    <source>
        <dbReference type="SAM" id="MobiDB-lite"/>
    </source>
</evidence>
<organism evidence="2 3">
    <name type="scientific">Paracoccus mangrovi</name>
    <dbReference type="NCBI Taxonomy" id="1715645"/>
    <lineage>
        <taxon>Bacteria</taxon>
        <taxon>Pseudomonadati</taxon>
        <taxon>Pseudomonadota</taxon>
        <taxon>Alphaproteobacteria</taxon>
        <taxon>Rhodobacterales</taxon>
        <taxon>Paracoccaceae</taxon>
        <taxon>Paracoccus</taxon>
    </lineage>
</organism>
<proteinExistence type="predicted"/>
<keyword evidence="3" id="KW-1185">Reference proteome</keyword>
<evidence type="ECO:0000313" key="2">
    <source>
        <dbReference type="EMBL" id="MFC3527844.1"/>
    </source>
</evidence>
<evidence type="ECO:0000313" key="3">
    <source>
        <dbReference type="Proteomes" id="UP001595721"/>
    </source>
</evidence>
<dbReference type="RefSeq" id="WP_377743384.1">
    <property type="nucleotide sequence ID" value="NZ_JBHRXJ010000003.1"/>
</dbReference>
<protein>
    <submittedName>
        <fullName evidence="2">Uncharacterized protein</fullName>
    </submittedName>
</protein>
<sequence length="153" mass="17163">MAQVAAQPEVEVRPVEQAEATHDAAQRGRGDLDRARDAQAVAAQRQRSNQNRTVIEADSPQDRAVFRAKVIRFLQAIYREDQSFQRALERGTIIIRAVEDTPEPELRPEVAYAIYRQGALQSGHATVDLDMPDRAQAKPQSVGTSDFVAWWPK</sequence>
<feature type="region of interest" description="Disordered" evidence="1">
    <location>
        <begin position="1"/>
        <end position="56"/>
    </location>
</feature>
<reference evidence="3" key="1">
    <citation type="journal article" date="2019" name="Int. J. Syst. Evol. Microbiol.">
        <title>The Global Catalogue of Microorganisms (GCM) 10K type strain sequencing project: providing services to taxonomists for standard genome sequencing and annotation.</title>
        <authorList>
            <consortium name="The Broad Institute Genomics Platform"/>
            <consortium name="The Broad Institute Genome Sequencing Center for Infectious Disease"/>
            <person name="Wu L."/>
            <person name="Ma J."/>
        </authorList>
    </citation>
    <scope>NUCLEOTIDE SEQUENCE [LARGE SCALE GENOMIC DNA]</scope>
    <source>
        <strain evidence="3">KCTC 42899</strain>
    </source>
</reference>
<dbReference type="Proteomes" id="UP001595721">
    <property type="component" value="Unassembled WGS sequence"/>
</dbReference>
<dbReference type="EMBL" id="JBHRXJ010000003">
    <property type="protein sequence ID" value="MFC3527844.1"/>
    <property type="molecule type" value="Genomic_DNA"/>
</dbReference>
<gene>
    <name evidence="2" type="ORF">ACFOMH_06610</name>
</gene>
<accession>A0ABV7R0E7</accession>